<dbReference type="EMBL" id="JABSTR010000001">
    <property type="protein sequence ID" value="KAH9362385.1"/>
    <property type="molecule type" value="Genomic_DNA"/>
</dbReference>
<proteinExistence type="predicted"/>
<evidence type="ECO:0000256" key="1">
    <source>
        <dbReference type="SAM" id="MobiDB-lite"/>
    </source>
</evidence>
<dbReference type="Proteomes" id="UP000821853">
    <property type="component" value="Chromosome 1"/>
</dbReference>
<reference evidence="2 3" key="1">
    <citation type="journal article" date="2020" name="Cell">
        <title>Large-Scale Comparative Analyses of Tick Genomes Elucidate Their Genetic Diversity and Vector Capacities.</title>
        <authorList>
            <consortium name="Tick Genome and Microbiome Consortium (TIGMIC)"/>
            <person name="Jia N."/>
            <person name="Wang J."/>
            <person name="Shi W."/>
            <person name="Du L."/>
            <person name="Sun Y."/>
            <person name="Zhan W."/>
            <person name="Jiang J.F."/>
            <person name="Wang Q."/>
            <person name="Zhang B."/>
            <person name="Ji P."/>
            <person name="Bell-Sakyi L."/>
            <person name="Cui X.M."/>
            <person name="Yuan T.T."/>
            <person name="Jiang B.G."/>
            <person name="Yang W.F."/>
            <person name="Lam T.T."/>
            <person name="Chang Q.C."/>
            <person name="Ding S.J."/>
            <person name="Wang X.J."/>
            <person name="Zhu J.G."/>
            <person name="Ruan X.D."/>
            <person name="Zhao L."/>
            <person name="Wei J.T."/>
            <person name="Ye R.Z."/>
            <person name="Que T.C."/>
            <person name="Du C.H."/>
            <person name="Zhou Y.H."/>
            <person name="Cheng J.X."/>
            <person name="Dai P.F."/>
            <person name="Guo W.B."/>
            <person name="Han X.H."/>
            <person name="Huang E.J."/>
            <person name="Li L.F."/>
            <person name="Wei W."/>
            <person name="Gao Y.C."/>
            <person name="Liu J.Z."/>
            <person name="Shao H.Z."/>
            <person name="Wang X."/>
            <person name="Wang C.C."/>
            <person name="Yang T.C."/>
            <person name="Huo Q.B."/>
            <person name="Li W."/>
            <person name="Chen H.Y."/>
            <person name="Chen S.E."/>
            <person name="Zhou L.G."/>
            <person name="Ni X.B."/>
            <person name="Tian J.H."/>
            <person name="Sheng Y."/>
            <person name="Liu T."/>
            <person name="Pan Y.S."/>
            <person name="Xia L.Y."/>
            <person name="Li J."/>
            <person name="Zhao F."/>
            <person name="Cao W.C."/>
        </authorList>
    </citation>
    <scope>NUCLEOTIDE SEQUENCE [LARGE SCALE GENOMIC DNA]</scope>
    <source>
        <strain evidence="2">HaeL-2018</strain>
    </source>
</reference>
<evidence type="ECO:0000313" key="3">
    <source>
        <dbReference type="Proteomes" id="UP000821853"/>
    </source>
</evidence>
<accession>A0A9J6FJ76</accession>
<sequence length="64" mass="7351">MAVELPRPPTKAGSTTASTSNTPRKSRTGSYYKKRSPQRQTFPDTECKWARQVEEAYARWSEKD</sequence>
<organism evidence="2 3">
    <name type="scientific">Haemaphysalis longicornis</name>
    <name type="common">Bush tick</name>
    <dbReference type="NCBI Taxonomy" id="44386"/>
    <lineage>
        <taxon>Eukaryota</taxon>
        <taxon>Metazoa</taxon>
        <taxon>Ecdysozoa</taxon>
        <taxon>Arthropoda</taxon>
        <taxon>Chelicerata</taxon>
        <taxon>Arachnida</taxon>
        <taxon>Acari</taxon>
        <taxon>Parasitiformes</taxon>
        <taxon>Ixodida</taxon>
        <taxon>Ixodoidea</taxon>
        <taxon>Ixodidae</taxon>
        <taxon>Haemaphysalinae</taxon>
        <taxon>Haemaphysalis</taxon>
    </lineage>
</organism>
<name>A0A9J6FJ76_HAELO</name>
<feature type="compositionally biased region" description="Basic residues" evidence="1">
    <location>
        <begin position="24"/>
        <end position="37"/>
    </location>
</feature>
<dbReference type="VEuPathDB" id="VectorBase:HLOH_047088"/>
<evidence type="ECO:0000313" key="2">
    <source>
        <dbReference type="EMBL" id="KAH9362385.1"/>
    </source>
</evidence>
<feature type="compositionally biased region" description="Polar residues" evidence="1">
    <location>
        <begin position="12"/>
        <end position="23"/>
    </location>
</feature>
<keyword evidence="3" id="KW-1185">Reference proteome</keyword>
<gene>
    <name evidence="2" type="ORF">HPB48_018037</name>
</gene>
<dbReference type="AlphaFoldDB" id="A0A9J6FJ76"/>
<feature type="region of interest" description="Disordered" evidence="1">
    <location>
        <begin position="1"/>
        <end position="44"/>
    </location>
</feature>
<protein>
    <submittedName>
        <fullName evidence="2">Uncharacterized protein</fullName>
    </submittedName>
</protein>
<comment type="caution">
    <text evidence="2">The sequence shown here is derived from an EMBL/GenBank/DDBJ whole genome shotgun (WGS) entry which is preliminary data.</text>
</comment>